<accession>A0AAN9RRX9</accession>
<organism evidence="1 2">
    <name type="scientific">Phaseolus coccineus</name>
    <name type="common">Scarlet runner bean</name>
    <name type="synonym">Phaseolus multiflorus</name>
    <dbReference type="NCBI Taxonomy" id="3886"/>
    <lineage>
        <taxon>Eukaryota</taxon>
        <taxon>Viridiplantae</taxon>
        <taxon>Streptophyta</taxon>
        <taxon>Embryophyta</taxon>
        <taxon>Tracheophyta</taxon>
        <taxon>Spermatophyta</taxon>
        <taxon>Magnoliopsida</taxon>
        <taxon>eudicotyledons</taxon>
        <taxon>Gunneridae</taxon>
        <taxon>Pentapetalae</taxon>
        <taxon>rosids</taxon>
        <taxon>fabids</taxon>
        <taxon>Fabales</taxon>
        <taxon>Fabaceae</taxon>
        <taxon>Papilionoideae</taxon>
        <taxon>50 kb inversion clade</taxon>
        <taxon>NPAAA clade</taxon>
        <taxon>indigoferoid/millettioid clade</taxon>
        <taxon>Phaseoleae</taxon>
        <taxon>Phaseolus</taxon>
    </lineage>
</organism>
<sequence>MTPCSNSYARTQFSCRQGDVSRWCYLKTWFIASESIGKNAIHHMKHNDTKMFLCICHNNDYCILTNYMESIFQRMN</sequence>
<gene>
    <name evidence="1" type="ORF">VNO80_04673</name>
</gene>
<dbReference type="Proteomes" id="UP001374584">
    <property type="component" value="Unassembled WGS sequence"/>
</dbReference>
<dbReference type="AlphaFoldDB" id="A0AAN9RRX9"/>
<evidence type="ECO:0000313" key="1">
    <source>
        <dbReference type="EMBL" id="KAK7379218.1"/>
    </source>
</evidence>
<protein>
    <submittedName>
        <fullName evidence="1">Uncharacterized protein</fullName>
    </submittedName>
</protein>
<evidence type="ECO:0000313" key="2">
    <source>
        <dbReference type="Proteomes" id="UP001374584"/>
    </source>
</evidence>
<name>A0AAN9RRX9_PHACN</name>
<reference evidence="1 2" key="1">
    <citation type="submission" date="2024-01" db="EMBL/GenBank/DDBJ databases">
        <title>The genomes of 5 underutilized Papilionoideae crops provide insights into root nodulation and disease resistanc.</title>
        <authorList>
            <person name="Jiang F."/>
        </authorList>
    </citation>
    <scope>NUCLEOTIDE SEQUENCE [LARGE SCALE GENOMIC DNA]</scope>
    <source>
        <strain evidence="1">JINMINGXINNONG_FW02</strain>
        <tissue evidence="1">Leaves</tissue>
    </source>
</reference>
<keyword evidence="2" id="KW-1185">Reference proteome</keyword>
<dbReference type="EMBL" id="JAYMYR010000002">
    <property type="protein sequence ID" value="KAK7379218.1"/>
    <property type="molecule type" value="Genomic_DNA"/>
</dbReference>
<proteinExistence type="predicted"/>
<comment type="caution">
    <text evidence="1">The sequence shown here is derived from an EMBL/GenBank/DDBJ whole genome shotgun (WGS) entry which is preliminary data.</text>
</comment>